<feature type="region of interest" description="Disordered" evidence="1">
    <location>
        <begin position="148"/>
        <end position="171"/>
    </location>
</feature>
<organism evidence="2">
    <name type="scientific">marine sediment metagenome</name>
    <dbReference type="NCBI Taxonomy" id="412755"/>
    <lineage>
        <taxon>unclassified sequences</taxon>
        <taxon>metagenomes</taxon>
        <taxon>ecological metagenomes</taxon>
    </lineage>
</organism>
<evidence type="ECO:0000256" key="1">
    <source>
        <dbReference type="SAM" id="MobiDB-lite"/>
    </source>
</evidence>
<protein>
    <submittedName>
        <fullName evidence="2">Uncharacterized protein</fullName>
    </submittedName>
</protein>
<dbReference type="AlphaFoldDB" id="A0A0F9IIX8"/>
<feature type="region of interest" description="Disordered" evidence="1">
    <location>
        <begin position="312"/>
        <end position="331"/>
    </location>
</feature>
<gene>
    <name evidence="2" type="ORF">LCGC14_1574020</name>
</gene>
<proteinExistence type="predicted"/>
<feature type="compositionally biased region" description="Basic and acidic residues" evidence="1">
    <location>
        <begin position="148"/>
        <end position="158"/>
    </location>
</feature>
<evidence type="ECO:0000313" key="2">
    <source>
        <dbReference type="EMBL" id="KKM27502.1"/>
    </source>
</evidence>
<reference evidence="2" key="1">
    <citation type="journal article" date="2015" name="Nature">
        <title>Complex archaea that bridge the gap between prokaryotes and eukaryotes.</title>
        <authorList>
            <person name="Spang A."/>
            <person name="Saw J.H."/>
            <person name="Jorgensen S.L."/>
            <person name="Zaremba-Niedzwiedzka K."/>
            <person name="Martijn J."/>
            <person name="Lind A.E."/>
            <person name="van Eijk R."/>
            <person name="Schleper C."/>
            <person name="Guy L."/>
            <person name="Ettema T.J."/>
        </authorList>
    </citation>
    <scope>NUCLEOTIDE SEQUENCE</scope>
</reference>
<sequence length="331" mass="37066">MDNNKTVTMKMSAPIATPDGSYELSFRVSVRCGASGAMMAETVAHFLHAAEMLAQGKPGDECGEEFTERSEYELSEHGQNRVVVYGDIQVYTASGLRIVPENVFSETTSAQGFVNFVWTVMDGMGRIAQLDKGVKFNGAIKSQKAKSELDNHFGERKPQAQKQSVLQRADHQPTNPRLYAEVYDYLPQERRLEVEQRCVGQKVGLRLGAIERELAKFDNGETADRIRFWSPTGDYAYSATICVKVDERDNNYTLKAFKDRAADLWKALPATGYKIPCGGIAVFKLNQGKGDYAHKVYWNLLSIVADEQLAPEETQAQQLDRPPIDYDDIPF</sequence>
<dbReference type="EMBL" id="LAZR01012309">
    <property type="protein sequence ID" value="KKM27502.1"/>
    <property type="molecule type" value="Genomic_DNA"/>
</dbReference>
<accession>A0A0F9IIX8</accession>
<comment type="caution">
    <text evidence="2">The sequence shown here is derived from an EMBL/GenBank/DDBJ whole genome shotgun (WGS) entry which is preliminary data.</text>
</comment>
<name>A0A0F9IIX8_9ZZZZ</name>